<dbReference type="STRING" id="1121001.SAMN02745857_01025"/>
<keyword evidence="4" id="KW-0812">Transmembrane</keyword>
<evidence type="ECO:0000256" key="6">
    <source>
        <dbReference type="ARBA" id="ARBA00023237"/>
    </source>
</evidence>
<feature type="chain" id="PRO_5012122282" description="Protein CyaE" evidence="9">
    <location>
        <begin position="34"/>
        <end position="456"/>
    </location>
</feature>
<dbReference type="EMBL" id="FWXD01000004">
    <property type="protein sequence ID" value="SMC20594.1"/>
    <property type="molecule type" value="Genomic_DNA"/>
</dbReference>
<evidence type="ECO:0000256" key="5">
    <source>
        <dbReference type="ARBA" id="ARBA00023136"/>
    </source>
</evidence>
<keyword evidence="9" id="KW-0732">Signal</keyword>
<dbReference type="PANTHER" id="PTHR30026:SF20">
    <property type="entry name" value="OUTER MEMBRANE PROTEIN TOLC"/>
    <property type="match status" value="1"/>
</dbReference>
<keyword evidence="2 7" id="KW-0813">Transport</keyword>
<keyword evidence="5 7" id="KW-0472">Membrane</keyword>
<evidence type="ECO:0000256" key="8">
    <source>
        <dbReference type="SAM" id="Coils"/>
    </source>
</evidence>
<name>A0A1W1X9U8_9NEIS</name>
<evidence type="ECO:0000256" key="2">
    <source>
        <dbReference type="ARBA" id="ARBA00022448"/>
    </source>
</evidence>
<dbReference type="GO" id="GO:0015562">
    <property type="term" value="F:efflux transmembrane transporter activity"/>
    <property type="evidence" value="ECO:0007669"/>
    <property type="project" value="InterPro"/>
</dbReference>
<evidence type="ECO:0000313" key="10">
    <source>
        <dbReference type="EMBL" id="SMC20594.1"/>
    </source>
</evidence>
<keyword evidence="6 7" id="KW-0998">Cell outer membrane</keyword>
<dbReference type="Pfam" id="PF02321">
    <property type="entry name" value="OEP"/>
    <property type="match status" value="2"/>
</dbReference>
<dbReference type="SUPFAM" id="SSF56954">
    <property type="entry name" value="Outer membrane efflux proteins (OEP)"/>
    <property type="match status" value="1"/>
</dbReference>
<sequence>MPPPGQKPTAKSLMYAFKPLIASLALLAVPVFAAGTPCGDVAPAAPMSLATSLDYALCHQPQTRSAWAQLRAQQAGVDIAQAAYSPDLSASASLSRSQSDDGSGSTSAGANLNLSYLLFDFGQRDAQLAQARALLDASRAGVDDTLASVWIDTVRAYFNVGKAGKQIDAYKAAEEAAKASLDAANKRAAVGTATPLDVLQAKATLAQATLNRTKAQNDLANSKGALAKAMGISPMQLPVLADMPTSLPDLPLAESQLDKLLDAAVRERPEVRSALANLAAADASLKSAQLATRPKLSLSAGLGVNRSWPDSDARSSGTIGLSLSIPFDLSGATKARTVQAEAQRDASAAQLESARQGAENDAWQAFYSLRSALDTLAAAKVVQENAAKAYDAALTRYKAGLDTLLDVLSAQNTLASAEQQQVAARYDWYAARASLAWALGGPLPNQLSQWAPPAAR</sequence>
<keyword evidence="3" id="KW-1134">Transmembrane beta strand</keyword>
<keyword evidence="7" id="KW-0204">Cytolysis</keyword>
<dbReference type="GO" id="GO:0015288">
    <property type="term" value="F:porin activity"/>
    <property type="evidence" value="ECO:0007669"/>
    <property type="project" value="TreeGrafter"/>
</dbReference>
<protein>
    <recommendedName>
        <fullName evidence="7">Protein CyaE</fullName>
    </recommendedName>
</protein>
<feature type="coiled-coil region" evidence="8">
    <location>
        <begin position="167"/>
        <end position="216"/>
    </location>
</feature>
<evidence type="ECO:0000256" key="4">
    <source>
        <dbReference type="ARBA" id="ARBA00022692"/>
    </source>
</evidence>
<keyword evidence="8" id="KW-0175">Coiled coil</keyword>
<dbReference type="Gene3D" id="1.20.1600.10">
    <property type="entry name" value="Outer membrane efflux proteins (OEP)"/>
    <property type="match status" value="1"/>
</dbReference>
<dbReference type="OrthoDB" id="8553524at2"/>
<organism evidence="10 11">
    <name type="scientific">Andreprevotia lacus DSM 23236</name>
    <dbReference type="NCBI Taxonomy" id="1121001"/>
    <lineage>
        <taxon>Bacteria</taxon>
        <taxon>Pseudomonadati</taxon>
        <taxon>Pseudomonadota</taxon>
        <taxon>Betaproteobacteria</taxon>
        <taxon>Neisseriales</taxon>
        <taxon>Chitinibacteraceae</taxon>
        <taxon>Andreprevotia</taxon>
    </lineage>
</organism>
<evidence type="ECO:0000256" key="7">
    <source>
        <dbReference type="PIRNR" id="PIRNR001892"/>
    </source>
</evidence>
<dbReference type="AlphaFoldDB" id="A0A1W1X9U8"/>
<dbReference type="InterPro" id="IPR051906">
    <property type="entry name" value="TolC-like"/>
</dbReference>
<dbReference type="GO" id="GO:0009279">
    <property type="term" value="C:cell outer membrane"/>
    <property type="evidence" value="ECO:0007669"/>
    <property type="project" value="UniProtKB-SubCell"/>
</dbReference>
<dbReference type="InterPro" id="IPR003423">
    <property type="entry name" value="OMP_efflux"/>
</dbReference>
<evidence type="ECO:0000256" key="9">
    <source>
        <dbReference type="SAM" id="SignalP"/>
    </source>
</evidence>
<dbReference type="Proteomes" id="UP000192761">
    <property type="component" value="Unassembled WGS sequence"/>
</dbReference>
<feature type="signal peptide" evidence="9">
    <location>
        <begin position="1"/>
        <end position="33"/>
    </location>
</feature>
<evidence type="ECO:0000256" key="3">
    <source>
        <dbReference type="ARBA" id="ARBA00022452"/>
    </source>
</evidence>
<evidence type="ECO:0000256" key="1">
    <source>
        <dbReference type="ARBA" id="ARBA00007613"/>
    </source>
</evidence>
<dbReference type="PIRSF" id="PIRSF001892">
    <property type="entry name" value="CyaE"/>
    <property type="match status" value="1"/>
</dbReference>
<dbReference type="GO" id="GO:0031640">
    <property type="term" value="P:killing of cells of another organism"/>
    <property type="evidence" value="ECO:0007669"/>
    <property type="project" value="UniProtKB-KW"/>
</dbReference>
<dbReference type="GO" id="GO:1990281">
    <property type="term" value="C:efflux pump complex"/>
    <property type="evidence" value="ECO:0007669"/>
    <property type="project" value="TreeGrafter"/>
</dbReference>
<gene>
    <name evidence="10" type="ORF">SAMN02745857_01025</name>
</gene>
<evidence type="ECO:0000313" key="11">
    <source>
        <dbReference type="Proteomes" id="UP000192761"/>
    </source>
</evidence>
<proteinExistence type="inferred from homology"/>
<comment type="similarity">
    <text evidence="1 7">Belongs to the outer membrane factor (OMF) (TC 1.B.17) family.</text>
</comment>
<comment type="function">
    <text evidence="7">CyaE is necessary for transport of calmodulin-sensitive adenylate cyclase-hemolysin (cyclolysin).</text>
</comment>
<comment type="subcellular location">
    <subcellularLocation>
        <location evidence="7">Cell outer membrane</location>
        <topology evidence="7">Peripheral membrane protein</topology>
    </subcellularLocation>
</comment>
<dbReference type="PANTHER" id="PTHR30026">
    <property type="entry name" value="OUTER MEMBRANE PROTEIN TOLC"/>
    <property type="match status" value="1"/>
</dbReference>
<reference evidence="10 11" key="1">
    <citation type="submission" date="2017-04" db="EMBL/GenBank/DDBJ databases">
        <authorList>
            <person name="Afonso C.L."/>
            <person name="Miller P.J."/>
            <person name="Scott M.A."/>
            <person name="Spackman E."/>
            <person name="Goraichik I."/>
            <person name="Dimitrov K.M."/>
            <person name="Suarez D.L."/>
            <person name="Swayne D.E."/>
        </authorList>
    </citation>
    <scope>NUCLEOTIDE SEQUENCE [LARGE SCALE GENOMIC DNA]</scope>
    <source>
        <strain evidence="10 11">DSM 23236</strain>
    </source>
</reference>
<dbReference type="InterPro" id="IPR028351">
    <property type="entry name" value="CyaE"/>
</dbReference>
<keyword evidence="11" id="KW-1185">Reference proteome</keyword>
<keyword evidence="7" id="KW-0354">Hemolysis</keyword>
<accession>A0A1W1X9U8</accession>